<dbReference type="EMBL" id="KB300390">
    <property type="protein sequence ID" value="ELU06804.1"/>
    <property type="molecule type" value="Genomic_DNA"/>
</dbReference>
<keyword evidence="3" id="KW-1185">Reference proteome</keyword>
<reference evidence="1 3" key="2">
    <citation type="journal article" date="2013" name="Nature">
        <title>Insights into bilaterian evolution from three spiralian genomes.</title>
        <authorList>
            <person name="Simakov O."/>
            <person name="Marletaz F."/>
            <person name="Cho S.J."/>
            <person name="Edsinger-Gonzales E."/>
            <person name="Havlak P."/>
            <person name="Hellsten U."/>
            <person name="Kuo D.H."/>
            <person name="Larsson T."/>
            <person name="Lv J."/>
            <person name="Arendt D."/>
            <person name="Savage R."/>
            <person name="Osoegawa K."/>
            <person name="de Jong P."/>
            <person name="Grimwood J."/>
            <person name="Chapman J.A."/>
            <person name="Shapiro H."/>
            <person name="Aerts A."/>
            <person name="Otillar R.P."/>
            <person name="Terry A.Y."/>
            <person name="Boore J.L."/>
            <person name="Grigoriev I.V."/>
            <person name="Lindberg D.R."/>
            <person name="Seaver E.C."/>
            <person name="Weisblat D.A."/>
            <person name="Putnam N.H."/>
            <person name="Rokhsar D.S."/>
        </authorList>
    </citation>
    <scope>NUCLEOTIDE SEQUENCE</scope>
    <source>
        <strain evidence="1 3">I ESC-2004</strain>
    </source>
</reference>
<dbReference type="EMBL" id="AMQN01007302">
    <property type="status" value="NOT_ANNOTATED_CDS"/>
    <property type="molecule type" value="Genomic_DNA"/>
</dbReference>
<proteinExistence type="predicted"/>
<dbReference type="Proteomes" id="UP000014760">
    <property type="component" value="Unassembled WGS sequence"/>
</dbReference>
<sequence length="322" mass="36377">MANVPTSQVSSLLQNVLLILGRRLEPSSLPARSTNERMALQLGTISDLQASQMLFNSSTVTLSFDSTTQEGVHVNKIHMTCSDNTYLLSIKQLPGGTASDYASHILRTEIMPALWENLDETLLLSMIRGILEGSAEVIQRQYQSFPRLSVEQQETMRTASEFACLHNIDAEKVMGMFSAALSQSPNATMMMISSRIKGRKNYVLNFLSDNENWSLLDKVSLFTTRLKRKSLADQKLLLREMSNRISAKKLKLEPAKENERLTWNEKIEGTELTGKRKIKKSRLNYTVSYWAIGATHETSVKDYSIPAVELAIDYMFKDLHFV</sequence>
<protein>
    <submittedName>
        <fullName evidence="1 2">Uncharacterized protein</fullName>
    </submittedName>
</protein>
<name>R7UJS1_CAPTE</name>
<organism evidence="1">
    <name type="scientific">Capitella teleta</name>
    <name type="common">Polychaete worm</name>
    <dbReference type="NCBI Taxonomy" id="283909"/>
    <lineage>
        <taxon>Eukaryota</taxon>
        <taxon>Metazoa</taxon>
        <taxon>Spiralia</taxon>
        <taxon>Lophotrochozoa</taxon>
        <taxon>Annelida</taxon>
        <taxon>Polychaeta</taxon>
        <taxon>Sedentaria</taxon>
        <taxon>Scolecida</taxon>
        <taxon>Capitellidae</taxon>
        <taxon>Capitella</taxon>
    </lineage>
</organism>
<evidence type="ECO:0000313" key="3">
    <source>
        <dbReference type="Proteomes" id="UP000014760"/>
    </source>
</evidence>
<gene>
    <name evidence="1" type="ORF">CAPTEDRAFT_194446</name>
</gene>
<dbReference type="EnsemblMetazoa" id="CapteT194446">
    <property type="protein sequence ID" value="CapteP194446"/>
    <property type="gene ID" value="CapteG194446"/>
</dbReference>
<accession>R7UJS1</accession>
<evidence type="ECO:0000313" key="2">
    <source>
        <dbReference type="EnsemblMetazoa" id="CapteP194446"/>
    </source>
</evidence>
<reference evidence="2" key="3">
    <citation type="submission" date="2015-06" db="UniProtKB">
        <authorList>
            <consortium name="EnsemblMetazoa"/>
        </authorList>
    </citation>
    <scope>IDENTIFICATION</scope>
</reference>
<dbReference type="HOGENOM" id="CLU_863940_0_0_1"/>
<reference evidence="3" key="1">
    <citation type="submission" date="2012-12" db="EMBL/GenBank/DDBJ databases">
        <authorList>
            <person name="Hellsten U."/>
            <person name="Grimwood J."/>
            <person name="Chapman J.A."/>
            <person name="Shapiro H."/>
            <person name="Aerts A."/>
            <person name="Otillar R.P."/>
            <person name="Terry A.Y."/>
            <person name="Boore J.L."/>
            <person name="Simakov O."/>
            <person name="Marletaz F."/>
            <person name="Cho S.-J."/>
            <person name="Edsinger-Gonzales E."/>
            <person name="Havlak P."/>
            <person name="Kuo D.-H."/>
            <person name="Larsson T."/>
            <person name="Lv J."/>
            <person name="Arendt D."/>
            <person name="Savage R."/>
            <person name="Osoegawa K."/>
            <person name="de Jong P."/>
            <person name="Lindberg D.R."/>
            <person name="Seaver E.C."/>
            <person name="Weisblat D.A."/>
            <person name="Putnam N.H."/>
            <person name="Grigoriev I.V."/>
            <person name="Rokhsar D.S."/>
        </authorList>
    </citation>
    <scope>NUCLEOTIDE SEQUENCE</scope>
    <source>
        <strain evidence="3">I ESC-2004</strain>
    </source>
</reference>
<evidence type="ECO:0000313" key="1">
    <source>
        <dbReference type="EMBL" id="ELU06804.1"/>
    </source>
</evidence>
<dbReference type="OrthoDB" id="6140945at2759"/>
<dbReference type="AlphaFoldDB" id="R7UJS1"/>